<dbReference type="KEGG" id="rid:RIdsm_01171"/>
<gene>
    <name evidence="1" type="ORF">RIdsm_01171</name>
</gene>
<evidence type="ECO:0000313" key="1">
    <source>
        <dbReference type="EMBL" id="QEW25385.1"/>
    </source>
</evidence>
<evidence type="ECO:0000313" key="2">
    <source>
        <dbReference type="Proteomes" id="UP000325785"/>
    </source>
</evidence>
<organism evidence="1 2">
    <name type="scientific">Roseovarius indicus</name>
    <dbReference type="NCBI Taxonomy" id="540747"/>
    <lineage>
        <taxon>Bacteria</taxon>
        <taxon>Pseudomonadati</taxon>
        <taxon>Pseudomonadota</taxon>
        <taxon>Alphaproteobacteria</taxon>
        <taxon>Rhodobacterales</taxon>
        <taxon>Roseobacteraceae</taxon>
        <taxon>Roseovarius</taxon>
    </lineage>
</organism>
<sequence>MRGTLYISGPLVNEAIDFGDIGPAYGAKLTIVSLGVGQYPS</sequence>
<proteinExistence type="predicted"/>
<protein>
    <submittedName>
        <fullName evidence="1">Uncharacterized protein</fullName>
    </submittedName>
</protein>
<name>A0A5P3AAQ8_9RHOB</name>
<accession>A0A5P3AAQ8</accession>
<dbReference type="Proteomes" id="UP000325785">
    <property type="component" value="Chromosome"/>
</dbReference>
<dbReference type="AlphaFoldDB" id="A0A5P3AAQ8"/>
<reference evidence="1 2" key="1">
    <citation type="submission" date="2018-08" db="EMBL/GenBank/DDBJ databases">
        <title>Genetic Globetrotter - A new plasmid hitch-hiking vast phylogenetic and geographic distances.</title>
        <authorList>
            <person name="Vollmers J."/>
            <person name="Petersen J."/>
        </authorList>
    </citation>
    <scope>NUCLEOTIDE SEQUENCE [LARGE SCALE GENOMIC DNA]</scope>
    <source>
        <strain evidence="1 2">DSM 26383</strain>
    </source>
</reference>
<dbReference type="EMBL" id="CP031598">
    <property type="protein sequence ID" value="QEW25385.1"/>
    <property type="molecule type" value="Genomic_DNA"/>
</dbReference>